<dbReference type="SUPFAM" id="SSF54928">
    <property type="entry name" value="RNA-binding domain, RBD"/>
    <property type="match status" value="1"/>
</dbReference>
<dbReference type="Gene3D" id="3.30.70.330">
    <property type="match status" value="1"/>
</dbReference>
<feature type="domain" description="RRM" evidence="2">
    <location>
        <begin position="21"/>
        <end position="74"/>
    </location>
</feature>
<keyword evidence="4" id="KW-1185">Reference proteome</keyword>
<organism evidence="3 4">
    <name type="scientific">Stylosanthes scabra</name>
    <dbReference type="NCBI Taxonomy" id="79078"/>
    <lineage>
        <taxon>Eukaryota</taxon>
        <taxon>Viridiplantae</taxon>
        <taxon>Streptophyta</taxon>
        <taxon>Embryophyta</taxon>
        <taxon>Tracheophyta</taxon>
        <taxon>Spermatophyta</taxon>
        <taxon>Magnoliopsida</taxon>
        <taxon>eudicotyledons</taxon>
        <taxon>Gunneridae</taxon>
        <taxon>Pentapetalae</taxon>
        <taxon>rosids</taxon>
        <taxon>fabids</taxon>
        <taxon>Fabales</taxon>
        <taxon>Fabaceae</taxon>
        <taxon>Papilionoideae</taxon>
        <taxon>50 kb inversion clade</taxon>
        <taxon>dalbergioids sensu lato</taxon>
        <taxon>Dalbergieae</taxon>
        <taxon>Pterocarpus clade</taxon>
        <taxon>Stylosanthes</taxon>
    </lineage>
</organism>
<gene>
    <name evidence="3" type="ORF">PIB30_063449</name>
</gene>
<dbReference type="InterPro" id="IPR012677">
    <property type="entry name" value="Nucleotide-bd_a/b_plait_sf"/>
</dbReference>
<evidence type="ECO:0000256" key="1">
    <source>
        <dbReference type="SAM" id="MobiDB-lite"/>
    </source>
</evidence>
<dbReference type="InterPro" id="IPR035979">
    <property type="entry name" value="RBD_domain_sf"/>
</dbReference>
<dbReference type="CDD" id="cd00590">
    <property type="entry name" value="RRM_SF"/>
    <property type="match status" value="1"/>
</dbReference>
<protein>
    <recommendedName>
        <fullName evidence="2">RRM domain-containing protein</fullName>
    </recommendedName>
</protein>
<feature type="region of interest" description="Disordered" evidence="1">
    <location>
        <begin position="89"/>
        <end position="112"/>
    </location>
</feature>
<proteinExistence type="predicted"/>
<name>A0ABU6RLR0_9FABA</name>
<reference evidence="3 4" key="1">
    <citation type="journal article" date="2023" name="Plants (Basel)">
        <title>Bridging the Gap: Combining Genomics and Transcriptomics Approaches to Understand Stylosanthes scabra, an Orphan Legume from the Brazilian Caatinga.</title>
        <authorList>
            <person name="Ferreira-Neto J.R.C."/>
            <person name="da Silva M.D."/>
            <person name="Binneck E."/>
            <person name="de Melo N.F."/>
            <person name="da Silva R.H."/>
            <person name="de Melo A.L.T.M."/>
            <person name="Pandolfi V."/>
            <person name="Bustamante F.O."/>
            <person name="Brasileiro-Vidal A.C."/>
            <person name="Benko-Iseppon A.M."/>
        </authorList>
    </citation>
    <scope>NUCLEOTIDE SEQUENCE [LARGE SCALE GENOMIC DNA]</scope>
    <source>
        <tissue evidence="3">Leaves</tissue>
    </source>
</reference>
<feature type="compositionally biased region" description="Basic and acidic residues" evidence="1">
    <location>
        <begin position="89"/>
        <end position="104"/>
    </location>
</feature>
<evidence type="ECO:0000313" key="4">
    <source>
        <dbReference type="Proteomes" id="UP001341840"/>
    </source>
</evidence>
<evidence type="ECO:0000313" key="3">
    <source>
        <dbReference type="EMBL" id="MED6124915.1"/>
    </source>
</evidence>
<dbReference type="Pfam" id="PF00076">
    <property type="entry name" value="RRM_1"/>
    <property type="match status" value="1"/>
</dbReference>
<sequence>MRAPALSEEEIKGSEEVGLYQRELYKEFGKDGYIMDVFVSRKTRKKTMSPFAFIIYNSYGAAMKAIDRSNGKQWEEAKLFVTLSKFRRKMEQPKSTHTIPKTEVDSEMGESE</sequence>
<accession>A0ABU6RLR0</accession>
<comment type="caution">
    <text evidence="3">The sequence shown here is derived from an EMBL/GenBank/DDBJ whole genome shotgun (WGS) entry which is preliminary data.</text>
</comment>
<dbReference type="EMBL" id="JASCZI010030812">
    <property type="protein sequence ID" value="MED6124915.1"/>
    <property type="molecule type" value="Genomic_DNA"/>
</dbReference>
<dbReference type="Proteomes" id="UP001341840">
    <property type="component" value="Unassembled WGS sequence"/>
</dbReference>
<evidence type="ECO:0000259" key="2">
    <source>
        <dbReference type="Pfam" id="PF00076"/>
    </source>
</evidence>
<dbReference type="InterPro" id="IPR000504">
    <property type="entry name" value="RRM_dom"/>
</dbReference>